<reference evidence="1 2" key="1">
    <citation type="journal article" date="2022" name="DNA Res.">
        <title>Chromosomal-level genome assembly of the orchid tree Bauhinia variegata (Leguminosae; Cercidoideae) supports the allotetraploid origin hypothesis of Bauhinia.</title>
        <authorList>
            <person name="Zhong Y."/>
            <person name="Chen Y."/>
            <person name="Zheng D."/>
            <person name="Pang J."/>
            <person name="Liu Y."/>
            <person name="Luo S."/>
            <person name="Meng S."/>
            <person name="Qian L."/>
            <person name="Wei D."/>
            <person name="Dai S."/>
            <person name="Zhou R."/>
        </authorList>
    </citation>
    <scope>NUCLEOTIDE SEQUENCE [LARGE SCALE GENOMIC DNA]</scope>
    <source>
        <strain evidence="1">BV-YZ2020</strain>
    </source>
</reference>
<comment type="caution">
    <text evidence="1">The sequence shown here is derived from an EMBL/GenBank/DDBJ whole genome shotgun (WGS) entry which is preliminary data.</text>
</comment>
<dbReference type="EMBL" id="CM039439">
    <property type="protein sequence ID" value="KAI4296870.1"/>
    <property type="molecule type" value="Genomic_DNA"/>
</dbReference>
<organism evidence="1 2">
    <name type="scientific">Bauhinia variegata</name>
    <name type="common">Purple orchid tree</name>
    <name type="synonym">Phanera variegata</name>
    <dbReference type="NCBI Taxonomy" id="167791"/>
    <lineage>
        <taxon>Eukaryota</taxon>
        <taxon>Viridiplantae</taxon>
        <taxon>Streptophyta</taxon>
        <taxon>Embryophyta</taxon>
        <taxon>Tracheophyta</taxon>
        <taxon>Spermatophyta</taxon>
        <taxon>Magnoliopsida</taxon>
        <taxon>eudicotyledons</taxon>
        <taxon>Gunneridae</taxon>
        <taxon>Pentapetalae</taxon>
        <taxon>rosids</taxon>
        <taxon>fabids</taxon>
        <taxon>Fabales</taxon>
        <taxon>Fabaceae</taxon>
        <taxon>Cercidoideae</taxon>
        <taxon>Cercideae</taxon>
        <taxon>Bauhiniinae</taxon>
        <taxon>Bauhinia</taxon>
    </lineage>
</organism>
<dbReference type="Proteomes" id="UP000828941">
    <property type="component" value="Chromosome 14"/>
</dbReference>
<name>A0ACB9KIB6_BAUVA</name>
<sequence length="378" mass="41981">MAEQEKETSSEDPKKKSSMLDEDIGKEFLSSWKSISMTMMMEWILALTLFLQARKRHTTLTNSKSYNSKTIHLSDKWIAGTWISIWMMSLTRYLHLRLDSFNLDSCLTKGDMTLNSRLNKNVITAGGSDHGATRRPKPSDAESIHASKDSVALKSLATDREETSKEKTFVCNPGDRVSTSDDSFSKFASSGDLGMSVGARTSSDICKTSTTEERDQERELPEKTKSSESKSQGVINKPLSNLVEQNDSEQESIPDQHIEPSSQGKNVVTDSGDKQKANHYKVTSVNSDGENLPSEKSPPLHIYKSESNDGEVIKLDSSTQGESTNDLQPVKSDPHIKDNKNTGFLKKISDDKVSQKSTLDCQASRSKLTEDKEIQGRL</sequence>
<evidence type="ECO:0000313" key="2">
    <source>
        <dbReference type="Proteomes" id="UP000828941"/>
    </source>
</evidence>
<keyword evidence="2" id="KW-1185">Reference proteome</keyword>
<protein>
    <submittedName>
        <fullName evidence="1">Uncharacterized protein</fullName>
    </submittedName>
</protein>
<proteinExistence type="predicted"/>
<accession>A0ACB9KIB6</accession>
<gene>
    <name evidence="1" type="ORF">L6164_036790</name>
</gene>
<evidence type="ECO:0000313" key="1">
    <source>
        <dbReference type="EMBL" id="KAI4296870.1"/>
    </source>
</evidence>